<dbReference type="AlphaFoldDB" id="A0A8J6MW93"/>
<comment type="caution">
    <text evidence="1">The sequence shown here is derived from an EMBL/GenBank/DDBJ whole genome shotgun (WGS) entry which is preliminary data.</text>
</comment>
<organism evidence="1 2">
    <name type="scientific">Candidatus Desulfacyla euxinica</name>
    <dbReference type="NCBI Taxonomy" id="2841693"/>
    <lineage>
        <taxon>Bacteria</taxon>
        <taxon>Deltaproteobacteria</taxon>
        <taxon>Candidatus Desulfacyla</taxon>
    </lineage>
</organism>
<reference evidence="1 2" key="1">
    <citation type="submission" date="2020-08" db="EMBL/GenBank/DDBJ databases">
        <title>Bridging the membrane lipid divide: bacteria of the FCB group superphylum have the potential to synthesize archaeal ether lipids.</title>
        <authorList>
            <person name="Villanueva L."/>
            <person name="Von Meijenfeldt F.A.B."/>
            <person name="Westbye A.B."/>
            <person name="Yadav S."/>
            <person name="Hopmans E.C."/>
            <person name="Dutilh B.E."/>
            <person name="Sinninghe Damste J.S."/>
        </authorList>
    </citation>
    <scope>NUCLEOTIDE SEQUENCE [LARGE SCALE GENOMIC DNA]</scope>
    <source>
        <strain evidence="1">NIOZ-UU27</strain>
    </source>
</reference>
<evidence type="ECO:0000313" key="2">
    <source>
        <dbReference type="Proteomes" id="UP000650524"/>
    </source>
</evidence>
<dbReference type="EMBL" id="JACNJD010000132">
    <property type="protein sequence ID" value="MBC8176398.1"/>
    <property type="molecule type" value="Genomic_DNA"/>
</dbReference>
<proteinExistence type="predicted"/>
<sequence length="60" mass="6777">MLVAGYWLRVSGCWILDTGCWMLVTGRGEAASGSPTPQREIPVQRDCWLFAPYILYLTKV</sequence>
<evidence type="ECO:0008006" key="3">
    <source>
        <dbReference type="Google" id="ProtNLM"/>
    </source>
</evidence>
<gene>
    <name evidence="1" type="ORF">H8E19_03260</name>
</gene>
<name>A0A8J6MW93_9DELT</name>
<protein>
    <recommendedName>
        <fullName evidence="3">Phosphotransferase</fullName>
    </recommendedName>
</protein>
<accession>A0A8J6MW93</accession>
<dbReference type="Proteomes" id="UP000650524">
    <property type="component" value="Unassembled WGS sequence"/>
</dbReference>
<evidence type="ECO:0000313" key="1">
    <source>
        <dbReference type="EMBL" id="MBC8176398.1"/>
    </source>
</evidence>